<comment type="caution">
    <text evidence="2">The sequence shown here is derived from an EMBL/GenBank/DDBJ whole genome shotgun (WGS) entry which is preliminary data.</text>
</comment>
<sequence length="70" mass="7265">MAVVVGEVLRLRSWLYYVLAGGASLAAVPLLAGLQANGVPNMPASEYMTIFATAGFAGGFTYWLLAGARA</sequence>
<dbReference type="Proteomes" id="UP000095042">
    <property type="component" value="Unassembled WGS sequence"/>
</dbReference>
<feature type="transmembrane region" description="Helical" evidence="1">
    <location>
        <begin position="46"/>
        <end position="65"/>
    </location>
</feature>
<organism evidence="2 3">
    <name type="scientific">Methyloceanibacter marginalis</name>
    <dbReference type="NCBI Taxonomy" id="1774971"/>
    <lineage>
        <taxon>Bacteria</taxon>
        <taxon>Pseudomonadati</taxon>
        <taxon>Pseudomonadota</taxon>
        <taxon>Alphaproteobacteria</taxon>
        <taxon>Hyphomicrobiales</taxon>
        <taxon>Hyphomicrobiaceae</taxon>
        <taxon>Methyloceanibacter</taxon>
    </lineage>
</organism>
<reference evidence="2 3" key="1">
    <citation type="journal article" date="2016" name="Environ. Microbiol.">
        <title>New Methyloceanibacter diversity from North Sea sediments includes methanotroph containing solely the soluble methane monooxygenase.</title>
        <authorList>
            <person name="Vekeman B."/>
            <person name="Kerckhof F.M."/>
            <person name="Cremers G."/>
            <person name="de Vos P."/>
            <person name="Vandamme P."/>
            <person name="Boon N."/>
            <person name="Op den Camp H.J."/>
            <person name="Heylen K."/>
        </authorList>
    </citation>
    <scope>NUCLEOTIDE SEQUENCE [LARGE SCALE GENOMIC DNA]</scope>
    <source>
        <strain evidence="2 3">R-67177</strain>
    </source>
</reference>
<gene>
    <name evidence="2" type="ORF">AUC71_06505</name>
</gene>
<dbReference type="EMBL" id="LPWD01000027">
    <property type="protein sequence ID" value="ODS04005.1"/>
    <property type="molecule type" value="Genomic_DNA"/>
</dbReference>
<proteinExistence type="predicted"/>
<evidence type="ECO:0000313" key="3">
    <source>
        <dbReference type="Proteomes" id="UP000095042"/>
    </source>
</evidence>
<keyword evidence="1" id="KW-0472">Membrane</keyword>
<name>A0A1E3WDV4_9HYPH</name>
<accession>A0A1E3WDV4</accession>
<evidence type="ECO:0000313" key="2">
    <source>
        <dbReference type="EMBL" id="ODS04005.1"/>
    </source>
</evidence>
<dbReference type="AlphaFoldDB" id="A0A1E3WDV4"/>
<keyword evidence="1" id="KW-1133">Transmembrane helix</keyword>
<feature type="transmembrane region" description="Helical" evidence="1">
    <location>
        <begin position="14"/>
        <end position="34"/>
    </location>
</feature>
<keyword evidence="1" id="KW-0812">Transmembrane</keyword>
<evidence type="ECO:0000256" key="1">
    <source>
        <dbReference type="SAM" id="Phobius"/>
    </source>
</evidence>
<protein>
    <submittedName>
        <fullName evidence="2">Uncharacterized protein</fullName>
    </submittedName>
</protein>
<keyword evidence="3" id="KW-1185">Reference proteome</keyword>